<dbReference type="GeneID" id="94549929"/>
<reference evidence="2 3" key="1">
    <citation type="submission" date="2018-04" db="EMBL/GenBank/DDBJ databases">
        <title>Genomic Encyclopedia of Type Strains, Phase IV (KMG-IV): sequencing the most valuable type-strain genomes for metagenomic binning, comparative biology and taxonomic classification.</title>
        <authorList>
            <person name="Goeker M."/>
        </authorList>
    </citation>
    <scope>NUCLEOTIDE SEQUENCE [LARGE SCALE GENOMIC DNA]</scope>
    <source>
        <strain evidence="2 3">DSM 28520</strain>
    </source>
</reference>
<dbReference type="AlphaFoldDB" id="A0A2U1FP82"/>
<dbReference type="PROSITE" id="PS50983">
    <property type="entry name" value="FE_B12_PBP"/>
    <property type="match status" value="1"/>
</dbReference>
<proteinExistence type="predicted"/>
<evidence type="ECO:0000259" key="1">
    <source>
        <dbReference type="PROSITE" id="PS50983"/>
    </source>
</evidence>
<feature type="domain" description="Fe/B12 periplasmic-binding" evidence="1">
    <location>
        <begin position="101"/>
        <end position="369"/>
    </location>
</feature>
<organism evidence="2 3">
    <name type="scientific">Porphyromonas loveana</name>
    <dbReference type="NCBI Taxonomy" id="1884669"/>
    <lineage>
        <taxon>Bacteria</taxon>
        <taxon>Pseudomonadati</taxon>
        <taxon>Bacteroidota</taxon>
        <taxon>Bacteroidia</taxon>
        <taxon>Bacteroidales</taxon>
        <taxon>Porphyromonadaceae</taxon>
        <taxon>Porphyromonas</taxon>
    </lineage>
</organism>
<dbReference type="RefSeq" id="WP_116678483.1">
    <property type="nucleotide sequence ID" value="NZ_QEKY01000002.1"/>
</dbReference>
<sequence>MRQRITTIAFFLAATIALFFMLGCDRSGRGGDKSASLISSDSLNPLYAEGFGLEEQRGVYLLTIKDPEKESHKVYRFALVPKGMQGSVPEGYQPVSIPVERVVCMTTLQLSNFIALGQQPLVAGITSTRYLRDSTMKEQLSDGRTNKIGIEGNFDREVVMSLQPDLILISPFKRGGYDVLEQVSAPLVPHLGYKELTPLGQAEWVKVIGLLTGHYEEACRIFSEVESRYLTLKGYADKVSERPVVFSGEMRGGNWYAVGGKSYLAQQIRDAGGEYFLRDDEHSGGVSLDFETVYSQSDSARFWRILNSYPGKFSYDALKAEDARYADFKAFREKGVIYCNLREAAFYELMPMHPDWVLADLMAIMHPSLLPDHQPHFYYLLR</sequence>
<dbReference type="GO" id="GO:0071281">
    <property type="term" value="P:cellular response to iron ion"/>
    <property type="evidence" value="ECO:0007669"/>
    <property type="project" value="TreeGrafter"/>
</dbReference>
<dbReference type="Pfam" id="PF01497">
    <property type="entry name" value="Peripla_BP_2"/>
    <property type="match status" value="1"/>
</dbReference>
<dbReference type="SUPFAM" id="SSF53807">
    <property type="entry name" value="Helical backbone' metal receptor"/>
    <property type="match status" value="1"/>
</dbReference>
<dbReference type="PANTHER" id="PTHR30535:SF34">
    <property type="entry name" value="MOLYBDATE-BINDING PROTEIN MOLA"/>
    <property type="match status" value="1"/>
</dbReference>
<accession>A0A2U1FP82</accession>
<evidence type="ECO:0000313" key="3">
    <source>
        <dbReference type="Proteomes" id="UP000245462"/>
    </source>
</evidence>
<dbReference type="PROSITE" id="PS51257">
    <property type="entry name" value="PROKAR_LIPOPROTEIN"/>
    <property type="match status" value="1"/>
</dbReference>
<name>A0A2U1FP82_9PORP</name>
<keyword evidence="3" id="KW-1185">Reference proteome</keyword>
<comment type="caution">
    <text evidence="2">The sequence shown here is derived from an EMBL/GenBank/DDBJ whole genome shotgun (WGS) entry which is preliminary data.</text>
</comment>
<dbReference type="InterPro" id="IPR050902">
    <property type="entry name" value="ABC_Transporter_SBP"/>
</dbReference>
<dbReference type="EMBL" id="QEKY01000002">
    <property type="protein sequence ID" value="PVZ13987.1"/>
    <property type="molecule type" value="Genomic_DNA"/>
</dbReference>
<dbReference type="OrthoDB" id="9812528at2"/>
<evidence type="ECO:0000313" key="2">
    <source>
        <dbReference type="EMBL" id="PVZ13987.1"/>
    </source>
</evidence>
<gene>
    <name evidence="2" type="ORF">C7382_10229</name>
</gene>
<dbReference type="PANTHER" id="PTHR30535">
    <property type="entry name" value="VITAMIN B12-BINDING PROTEIN"/>
    <property type="match status" value="1"/>
</dbReference>
<protein>
    <submittedName>
        <fullName evidence="2">Iron complex transport system substrate-binding protein</fullName>
    </submittedName>
</protein>
<dbReference type="Proteomes" id="UP000245462">
    <property type="component" value="Unassembled WGS sequence"/>
</dbReference>
<dbReference type="InterPro" id="IPR002491">
    <property type="entry name" value="ABC_transptr_periplasmic_BD"/>
</dbReference>
<dbReference type="Gene3D" id="3.40.50.1980">
    <property type="entry name" value="Nitrogenase molybdenum iron protein domain"/>
    <property type="match status" value="2"/>
</dbReference>